<feature type="binding site" evidence="3">
    <location>
        <position position="172"/>
    </location>
    <ligand>
        <name>Mn(2+)</name>
        <dbReference type="ChEBI" id="CHEBI:29035"/>
        <label>1</label>
    </ligand>
</feature>
<feature type="binding site" evidence="3">
    <location>
        <position position="353"/>
    </location>
    <ligand>
        <name>Mn(2+)</name>
        <dbReference type="ChEBI" id="CHEBI:29035"/>
        <label>2</label>
    </ligand>
</feature>
<sequence length="416" mass="45872">MRISTPLPALVLAQALLVDALPQGHRTVRRAEGPQFSHGQPIDGKGKGAPILGGTNKQIDLQNPDNLGQQSTDNGVVPNLKWSFSDSKTRLLRGGWVREQVITDLPASHDIAAAQQHLTKGAVRELHWHRVAEWGIVYSGSILVSAVDESGRYQVEKLNYGDIWYFPKGAAHTVQGLDDENEFLLVFDEADFDKVGTTFNVDDWIAHTPKDILAKNFGVNASVFDSVPAPNPYIFNGTVSTKNVTDSPAGELSGNASFVYRTFEHPAESVPGKGGEFYKIDSTNFPASKTIAATFVRLEPKGLREMHWHPNAEEWLYFHKGQARATVFIGSTNARTFDFSAGDTAVFPDNAGHYIENTSDTEDLIWIEIYKSDRVADIPLTQWLALTPPDIVAQTLKIPLDIAEGLKKEKQLLIQS</sequence>
<feature type="binding site" evidence="3">
    <location>
        <position position="314"/>
    </location>
    <ligand>
        <name>Mn(2+)</name>
        <dbReference type="ChEBI" id="CHEBI:29035"/>
        <label>2</label>
    </ligand>
</feature>
<evidence type="ECO:0000256" key="2">
    <source>
        <dbReference type="PIRSR" id="PIRSR617774-1"/>
    </source>
</evidence>
<dbReference type="AlphaFoldDB" id="A0AAE0MFV0"/>
<comment type="caution">
    <text evidence="7">The sequence shown here is derived from an EMBL/GenBank/DDBJ whole genome shotgun (WGS) entry which is preliminary data.</text>
</comment>
<proteinExistence type="predicted"/>
<dbReference type="InterPro" id="IPR011051">
    <property type="entry name" value="RmlC_Cupin_sf"/>
</dbReference>
<keyword evidence="1 3" id="KW-0479">Metal-binding</keyword>
<reference evidence="7" key="2">
    <citation type="submission" date="2023-06" db="EMBL/GenBank/DDBJ databases">
        <authorList>
            <consortium name="Lawrence Berkeley National Laboratory"/>
            <person name="Haridas S."/>
            <person name="Hensen N."/>
            <person name="Bonometti L."/>
            <person name="Westerberg I."/>
            <person name="Brannstrom I.O."/>
            <person name="Guillou S."/>
            <person name="Cros-Aarteil S."/>
            <person name="Calhoun S."/>
            <person name="Kuo A."/>
            <person name="Mondo S."/>
            <person name="Pangilinan J."/>
            <person name="Riley R."/>
            <person name="Labutti K."/>
            <person name="Andreopoulos B."/>
            <person name="Lipzen A."/>
            <person name="Chen C."/>
            <person name="Yanf M."/>
            <person name="Daum C."/>
            <person name="Ng V."/>
            <person name="Clum A."/>
            <person name="Steindorff A."/>
            <person name="Ohm R."/>
            <person name="Martin F."/>
            <person name="Silar P."/>
            <person name="Natvig D."/>
            <person name="Lalanne C."/>
            <person name="Gautier V."/>
            <person name="Ament-Velasquez S.L."/>
            <person name="Kruys A."/>
            <person name="Hutchinson M.I."/>
            <person name="Powell A.J."/>
            <person name="Barry K."/>
            <person name="Miller A.N."/>
            <person name="Grigoriev I.V."/>
            <person name="Debuchy R."/>
            <person name="Gladieux P."/>
            <person name="Thoren M.H."/>
            <person name="Johannesson H."/>
        </authorList>
    </citation>
    <scope>NUCLEOTIDE SEQUENCE</scope>
    <source>
        <strain evidence="7">CBS 118394</strain>
    </source>
</reference>
<accession>A0AAE0MFV0</accession>
<dbReference type="CDD" id="cd20305">
    <property type="entry name" value="cupin_OxDC_C"/>
    <property type="match status" value="1"/>
</dbReference>
<evidence type="ECO:0000313" key="8">
    <source>
        <dbReference type="Proteomes" id="UP001283341"/>
    </source>
</evidence>
<comment type="cofactor">
    <cofactor evidence="3">
        <name>Mn(2+)</name>
        <dbReference type="ChEBI" id="CHEBI:29035"/>
    </cofactor>
    <text evidence="3">Binds 2 manganese ions per subunit.</text>
</comment>
<feature type="domain" description="Cupin type-1" evidence="6">
    <location>
        <begin position="261"/>
        <end position="404"/>
    </location>
</feature>
<dbReference type="PANTHER" id="PTHR35848">
    <property type="entry name" value="OXALATE-BINDING PROTEIN"/>
    <property type="match status" value="1"/>
</dbReference>
<dbReference type="GO" id="GO:0046872">
    <property type="term" value="F:metal ion binding"/>
    <property type="evidence" value="ECO:0007669"/>
    <property type="project" value="UniProtKB-KW"/>
</dbReference>
<dbReference type="SUPFAM" id="SSF51182">
    <property type="entry name" value="RmlC-like cupins"/>
    <property type="match status" value="1"/>
</dbReference>
<dbReference type="PANTHER" id="PTHR35848:SF9">
    <property type="entry name" value="SLL1358 PROTEIN"/>
    <property type="match status" value="1"/>
</dbReference>
<gene>
    <name evidence="7" type="ORF">B0H66DRAFT_72374</name>
</gene>
<evidence type="ECO:0000259" key="6">
    <source>
        <dbReference type="SMART" id="SM00835"/>
    </source>
</evidence>
<reference evidence="7" key="1">
    <citation type="journal article" date="2023" name="Mol. Phylogenet. Evol.">
        <title>Genome-scale phylogeny and comparative genomics of the fungal order Sordariales.</title>
        <authorList>
            <person name="Hensen N."/>
            <person name="Bonometti L."/>
            <person name="Westerberg I."/>
            <person name="Brannstrom I.O."/>
            <person name="Guillou S."/>
            <person name="Cros-Aarteil S."/>
            <person name="Calhoun S."/>
            <person name="Haridas S."/>
            <person name="Kuo A."/>
            <person name="Mondo S."/>
            <person name="Pangilinan J."/>
            <person name="Riley R."/>
            <person name="LaButti K."/>
            <person name="Andreopoulos B."/>
            <person name="Lipzen A."/>
            <person name="Chen C."/>
            <person name="Yan M."/>
            <person name="Daum C."/>
            <person name="Ng V."/>
            <person name="Clum A."/>
            <person name="Steindorff A."/>
            <person name="Ohm R.A."/>
            <person name="Martin F."/>
            <person name="Silar P."/>
            <person name="Natvig D.O."/>
            <person name="Lalanne C."/>
            <person name="Gautier V."/>
            <person name="Ament-Velasquez S.L."/>
            <person name="Kruys A."/>
            <person name="Hutchinson M.I."/>
            <person name="Powell A.J."/>
            <person name="Barry K."/>
            <person name="Miller A.N."/>
            <person name="Grigoriev I.V."/>
            <person name="Debuchy R."/>
            <person name="Gladieux P."/>
            <person name="Hiltunen Thoren M."/>
            <person name="Johannesson H."/>
        </authorList>
    </citation>
    <scope>NUCLEOTIDE SEQUENCE</scope>
    <source>
        <strain evidence="7">CBS 118394</strain>
    </source>
</reference>
<evidence type="ECO:0000256" key="3">
    <source>
        <dbReference type="PIRSR" id="PIRSR617774-2"/>
    </source>
</evidence>
<feature type="signal peptide" evidence="5">
    <location>
        <begin position="1"/>
        <end position="20"/>
    </location>
</feature>
<dbReference type="InterPro" id="IPR017774">
    <property type="entry name" value="Bicupin_oxalate_deCO2ase/Oxase"/>
</dbReference>
<dbReference type="InterPro" id="IPR014710">
    <property type="entry name" value="RmlC-like_jellyroll"/>
</dbReference>
<dbReference type="Proteomes" id="UP001283341">
    <property type="component" value="Unassembled WGS sequence"/>
</dbReference>
<feature type="domain" description="Cupin type-1" evidence="6">
    <location>
        <begin position="82"/>
        <end position="225"/>
    </location>
</feature>
<dbReference type="InterPro" id="IPR006045">
    <property type="entry name" value="Cupin_1"/>
</dbReference>
<evidence type="ECO:0000313" key="7">
    <source>
        <dbReference type="EMBL" id="KAK3330695.1"/>
    </source>
</evidence>
<dbReference type="CDD" id="cd20304">
    <property type="entry name" value="cupin_OxDC_N"/>
    <property type="match status" value="1"/>
</dbReference>
<evidence type="ECO:0000256" key="1">
    <source>
        <dbReference type="ARBA" id="ARBA00022723"/>
    </source>
</evidence>
<dbReference type="SMART" id="SM00835">
    <property type="entry name" value="Cupin_1"/>
    <property type="match status" value="2"/>
</dbReference>
<dbReference type="InterPro" id="IPR051610">
    <property type="entry name" value="GPI/OXD"/>
</dbReference>
<feature type="region of interest" description="Disordered" evidence="4">
    <location>
        <begin position="31"/>
        <end position="72"/>
    </location>
</feature>
<feature type="compositionally biased region" description="Polar residues" evidence="4">
    <location>
        <begin position="55"/>
        <end position="72"/>
    </location>
</feature>
<keyword evidence="3" id="KW-0464">Manganese</keyword>
<protein>
    <submittedName>
        <fullName evidence="7">Oxalate decarboxylase oxdD</fullName>
    </submittedName>
</protein>
<feature type="binding site" evidence="3">
    <location>
        <position position="133"/>
    </location>
    <ligand>
        <name>Mn(2+)</name>
        <dbReference type="ChEBI" id="CHEBI:29035"/>
        <label>1</label>
    </ligand>
</feature>
<organism evidence="7 8">
    <name type="scientific">Apodospora peruviana</name>
    <dbReference type="NCBI Taxonomy" id="516989"/>
    <lineage>
        <taxon>Eukaryota</taxon>
        <taxon>Fungi</taxon>
        <taxon>Dikarya</taxon>
        <taxon>Ascomycota</taxon>
        <taxon>Pezizomycotina</taxon>
        <taxon>Sordariomycetes</taxon>
        <taxon>Sordariomycetidae</taxon>
        <taxon>Sordariales</taxon>
        <taxon>Lasiosphaeriaceae</taxon>
        <taxon>Apodospora</taxon>
    </lineage>
</organism>
<dbReference type="NCBIfam" id="TIGR03404">
    <property type="entry name" value="bicupin_oxalic"/>
    <property type="match status" value="1"/>
</dbReference>
<evidence type="ECO:0000256" key="5">
    <source>
        <dbReference type="SAM" id="SignalP"/>
    </source>
</evidence>
<dbReference type="Pfam" id="PF00190">
    <property type="entry name" value="Cupin_1"/>
    <property type="match status" value="2"/>
</dbReference>
<evidence type="ECO:0000256" key="4">
    <source>
        <dbReference type="SAM" id="MobiDB-lite"/>
    </source>
</evidence>
<feature type="chain" id="PRO_5041969946" evidence="5">
    <location>
        <begin position="21"/>
        <end position="416"/>
    </location>
</feature>
<feature type="binding site" evidence="3">
    <location>
        <position position="307"/>
    </location>
    <ligand>
        <name>Mn(2+)</name>
        <dbReference type="ChEBI" id="CHEBI:29035"/>
        <label>2</label>
    </ligand>
</feature>
<feature type="active site" description="Proton donor" evidence="2">
    <location>
        <position position="368"/>
    </location>
</feature>
<dbReference type="Gene3D" id="2.60.120.10">
    <property type="entry name" value="Jelly Rolls"/>
    <property type="match status" value="2"/>
</dbReference>
<dbReference type="EMBL" id="JAUEDM010000001">
    <property type="protein sequence ID" value="KAK3330695.1"/>
    <property type="molecule type" value="Genomic_DNA"/>
</dbReference>
<dbReference type="GO" id="GO:0033609">
    <property type="term" value="P:oxalate metabolic process"/>
    <property type="evidence" value="ECO:0007669"/>
    <property type="project" value="InterPro"/>
</dbReference>
<feature type="binding site" evidence="3">
    <location>
        <position position="309"/>
    </location>
    <ligand>
        <name>Mn(2+)</name>
        <dbReference type="ChEBI" id="CHEBI:29035"/>
        <label>2</label>
    </ligand>
</feature>
<keyword evidence="8" id="KW-1185">Reference proteome</keyword>
<feature type="binding site" evidence="3">
    <location>
        <position position="129"/>
    </location>
    <ligand>
        <name>Mn(2+)</name>
        <dbReference type="ChEBI" id="CHEBI:29035"/>
        <label>1</label>
    </ligand>
</feature>
<keyword evidence="5" id="KW-0732">Signal</keyword>
<name>A0AAE0MFV0_9PEZI</name>
<feature type="binding site" evidence="3">
    <location>
        <position position="127"/>
    </location>
    <ligand>
        <name>Mn(2+)</name>
        <dbReference type="ChEBI" id="CHEBI:29035"/>
        <label>1</label>
    </ligand>
</feature>